<protein>
    <recommendedName>
        <fullName evidence="1">Fibronectin type-III domain-containing protein</fullName>
    </recommendedName>
</protein>
<dbReference type="InterPro" id="IPR013783">
    <property type="entry name" value="Ig-like_fold"/>
</dbReference>
<dbReference type="InterPro" id="IPR036116">
    <property type="entry name" value="FN3_sf"/>
</dbReference>
<dbReference type="EMBL" id="NDYC01000004">
    <property type="protein sequence ID" value="OXZ29163.1"/>
    <property type="molecule type" value="Genomic_DNA"/>
</dbReference>
<dbReference type="InterPro" id="IPR003961">
    <property type="entry name" value="FN3_dom"/>
</dbReference>
<name>A0A233V9T5_FINMA</name>
<dbReference type="SUPFAM" id="SSF49265">
    <property type="entry name" value="Fibronectin type III"/>
    <property type="match status" value="1"/>
</dbReference>
<dbReference type="CDD" id="cd00063">
    <property type="entry name" value="FN3"/>
    <property type="match status" value="1"/>
</dbReference>
<feature type="domain" description="Fibronectin type-III" evidence="1">
    <location>
        <begin position="192"/>
        <end position="293"/>
    </location>
</feature>
<evidence type="ECO:0000259" key="1">
    <source>
        <dbReference type="PROSITE" id="PS50853"/>
    </source>
</evidence>
<dbReference type="RefSeq" id="WP_094205105.1">
    <property type="nucleotide sequence ID" value="NZ_NDYC01000004.1"/>
</dbReference>
<dbReference type="AlphaFoldDB" id="A0A233V9T5"/>
<comment type="caution">
    <text evidence="2">The sequence shown here is derived from an EMBL/GenBank/DDBJ whole genome shotgun (WGS) entry which is preliminary data.</text>
</comment>
<dbReference type="Proteomes" id="UP000215413">
    <property type="component" value="Unassembled WGS sequence"/>
</dbReference>
<gene>
    <name evidence="2" type="ORF">B9N49_00645</name>
</gene>
<evidence type="ECO:0000313" key="2">
    <source>
        <dbReference type="EMBL" id="OXZ29163.1"/>
    </source>
</evidence>
<accession>A0A233V9T5</accession>
<dbReference type="PROSITE" id="PS50853">
    <property type="entry name" value="FN3"/>
    <property type="match status" value="1"/>
</dbReference>
<dbReference type="Gene3D" id="2.60.40.10">
    <property type="entry name" value="Immunoglobulins"/>
    <property type="match status" value="1"/>
</dbReference>
<proteinExistence type="predicted"/>
<reference evidence="3" key="1">
    <citation type="submission" date="2017-04" db="EMBL/GenBank/DDBJ databases">
        <title>Finegoldia magna isolated from orthopedic joint implant-associated infections.</title>
        <authorList>
            <person name="Bjorklund S."/>
            <person name="Bruggemann H."/>
            <person name="Jensen A."/>
            <person name="Hellmark B."/>
            <person name="Soderquist B."/>
        </authorList>
    </citation>
    <scope>NUCLEOTIDE SEQUENCE [LARGE SCALE GENOMIC DNA]</scope>
    <source>
        <strain evidence="3">CCUG 54800</strain>
    </source>
</reference>
<organism evidence="2 3">
    <name type="scientific">Finegoldia magna</name>
    <name type="common">Peptostreptococcus magnus</name>
    <dbReference type="NCBI Taxonomy" id="1260"/>
    <lineage>
        <taxon>Bacteria</taxon>
        <taxon>Bacillati</taxon>
        <taxon>Bacillota</taxon>
        <taxon>Tissierellia</taxon>
        <taxon>Tissierellales</taxon>
        <taxon>Peptoniphilaceae</taxon>
        <taxon>Finegoldia</taxon>
    </lineage>
</organism>
<evidence type="ECO:0000313" key="3">
    <source>
        <dbReference type="Proteomes" id="UP000215413"/>
    </source>
</evidence>
<sequence length="682" mass="76838">MYSWKKLKAIPNSGSRNKWINIPYIVLIEDLIKKEDFSRFFITDDYGYNYQKDEIIDHYFNPRSFGSLKGKYEFLGVTYKNGLGYAFKILDKAHNKEILTREIGYENENGVQFGFELKFDSVMKYSVFINLGSLSGRQEDYYGYDFIFGEYRDDENFSVTSSDPYAYPDKGMKNGYLYIKECPGNTAPVLDDYINLSKRKLNGYSDSVNISWRSAADTENNLEGYRLYVTKKSYYSSGNPELIYTGSSTSYTYRVSGVTSPYDLQFSVEAFDSEGETSDRIQSSTVSVFVPSAPRISGNDADLGTKNNSFDISYIVEDDDDDDSISVTIKVDDNVVETESAISTGFKKIFTVDTTALSFAKHTVTIIAKDKYGGTDTRTYTFTKSNKAPTISGYDTNLGEKRSAFSVKYTIHDDDNDSVTVVEKLNGSIRRTLSNVQKDVEISINISESDIKSLTVGEKNTIEIVASDSRGATAFRRYYFTRNNLAPTISGNDKDMGVINDKFEYVFSISDVEKDTIYYSTYLDNKLLSKQVEAVDGKKYATVIEGMDMIKLEPGKHTFKIVAVDAQGSKSERIITFSRDVQTLIMMLKEPFATDVQSKKVLVAPGWDVAKGAECRVEVCNNGFDTNPTWEDATAMTELNKAYVFQNDRKTATKWGVNIRLMIERKAAKTNSYITGIGGAFE</sequence>